<gene>
    <name evidence="2" type="ORF">CR513_50367</name>
</gene>
<dbReference type="PANTHER" id="PTHR35046:SF9">
    <property type="entry name" value="RNA-DIRECTED DNA POLYMERASE"/>
    <property type="match status" value="1"/>
</dbReference>
<protein>
    <recommendedName>
        <fullName evidence="1">Retrotransposon gag domain-containing protein</fullName>
    </recommendedName>
</protein>
<feature type="domain" description="Retrotransposon gag" evidence="1">
    <location>
        <begin position="5"/>
        <end position="84"/>
    </location>
</feature>
<dbReference type="Proteomes" id="UP000257109">
    <property type="component" value="Unassembled WGS sequence"/>
</dbReference>
<dbReference type="OrthoDB" id="1731207at2759"/>
<sequence length="111" mass="13448">MKFYKEIREGRRRHTNTWTDLKRELRSKFVPTSYARDLYSKLQRMYQGSKCIEEYLKDMEVALMRANVLESKEATISHFMHELNREIEDIVELYHYATMDDLIHQATRVEA</sequence>
<dbReference type="AlphaFoldDB" id="A0A371EWM5"/>
<evidence type="ECO:0000313" key="3">
    <source>
        <dbReference type="Proteomes" id="UP000257109"/>
    </source>
</evidence>
<dbReference type="Pfam" id="PF03732">
    <property type="entry name" value="Retrotrans_gag"/>
    <property type="match status" value="1"/>
</dbReference>
<accession>A0A371EWM5</accession>
<organism evidence="2 3">
    <name type="scientific">Mucuna pruriens</name>
    <name type="common">Velvet bean</name>
    <name type="synonym">Dolichos pruriens</name>
    <dbReference type="NCBI Taxonomy" id="157652"/>
    <lineage>
        <taxon>Eukaryota</taxon>
        <taxon>Viridiplantae</taxon>
        <taxon>Streptophyta</taxon>
        <taxon>Embryophyta</taxon>
        <taxon>Tracheophyta</taxon>
        <taxon>Spermatophyta</taxon>
        <taxon>Magnoliopsida</taxon>
        <taxon>eudicotyledons</taxon>
        <taxon>Gunneridae</taxon>
        <taxon>Pentapetalae</taxon>
        <taxon>rosids</taxon>
        <taxon>fabids</taxon>
        <taxon>Fabales</taxon>
        <taxon>Fabaceae</taxon>
        <taxon>Papilionoideae</taxon>
        <taxon>50 kb inversion clade</taxon>
        <taxon>NPAAA clade</taxon>
        <taxon>indigoferoid/millettioid clade</taxon>
        <taxon>Phaseoleae</taxon>
        <taxon>Mucuna</taxon>
    </lineage>
</organism>
<dbReference type="EMBL" id="QJKJ01011724">
    <property type="protein sequence ID" value="RDX70394.1"/>
    <property type="molecule type" value="Genomic_DNA"/>
</dbReference>
<dbReference type="PANTHER" id="PTHR35046">
    <property type="entry name" value="ZINC KNUCKLE (CCHC-TYPE) FAMILY PROTEIN"/>
    <property type="match status" value="1"/>
</dbReference>
<evidence type="ECO:0000313" key="2">
    <source>
        <dbReference type="EMBL" id="RDX70394.1"/>
    </source>
</evidence>
<feature type="non-terminal residue" evidence="2">
    <location>
        <position position="1"/>
    </location>
</feature>
<keyword evidence="3" id="KW-1185">Reference proteome</keyword>
<evidence type="ECO:0000259" key="1">
    <source>
        <dbReference type="Pfam" id="PF03732"/>
    </source>
</evidence>
<comment type="caution">
    <text evidence="2">The sequence shown here is derived from an EMBL/GenBank/DDBJ whole genome shotgun (WGS) entry which is preliminary data.</text>
</comment>
<name>A0A371EWM5_MUCPR</name>
<reference evidence="2" key="1">
    <citation type="submission" date="2018-05" db="EMBL/GenBank/DDBJ databases">
        <title>Draft genome of Mucuna pruriens seed.</title>
        <authorList>
            <person name="Nnadi N.E."/>
            <person name="Vos R."/>
            <person name="Hasami M.H."/>
            <person name="Devisetty U.K."/>
            <person name="Aguiy J.C."/>
        </authorList>
    </citation>
    <scope>NUCLEOTIDE SEQUENCE [LARGE SCALE GENOMIC DNA]</scope>
    <source>
        <strain evidence="2">JCA_2017</strain>
    </source>
</reference>
<dbReference type="InterPro" id="IPR005162">
    <property type="entry name" value="Retrotrans_gag_dom"/>
</dbReference>
<proteinExistence type="predicted"/>